<feature type="binding site" evidence="12">
    <location>
        <position position="237"/>
    </location>
    <ligand>
        <name>Mg(2+)</name>
        <dbReference type="ChEBI" id="CHEBI:18420"/>
    </ligand>
</feature>
<dbReference type="GO" id="GO:0046872">
    <property type="term" value="F:metal ion binding"/>
    <property type="evidence" value="ECO:0007669"/>
    <property type="project" value="UniProtKB-UniRule"/>
</dbReference>
<name>R7Z520_CONA1</name>
<keyword evidence="8 13" id="KW-0828">Tyrosine catabolism</keyword>
<dbReference type="STRING" id="1168221.R7Z520"/>
<comment type="catalytic activity">
    <reaction evidence="13">
        <text>4-fumarylacetoacetate + H2O = acetoacetate + fumarate + H(+)</text>
        <dbReference type="Rhea" id="RHEA:10244"/>
        <dbReference type="ChEBI" id="CHEBI:13705"/>
        <dbReference type="ChEBI" id="CHEBI:15377"/>
        <dbReference type="ChEBI" id="CHEBI:15378"/>
        <dbReference type="ChEBI" id="CHEBI:18034"/>
        <dbReference type="ChEBI" id="CHEBI:29806"/>
        <dbReference type="EC" id="3.7.1.2"/>
    </reaction>
</comment>
<dbReference type="OrthoDB" id="9971669at2759"/>
<dbReference type="Gene3D" id="3.90.850.10">
    <property type="entry name" value="Fumarylacetoacetase-like, C-terminal domain"/>
    <property type="match status" value="1"/>
</dbReference>
<sequence>MPEFPISIDTSSSFPLENIPYGVFSTREDAKKRAGTAVGQYVVDLAYLERRGVFDEVSNAFGNLFAQETLNNFAALSRDVRSKTREAITTALSSKDSPLFTDRDVNEGAFYRLRDVEMHLPMHISEFTDFSCFEEHVRNVSPFFPYLPSMDLPPNFHHSPMAYNGRTSSIIPSGTNFARPRGVFKDSSTGSVKYAPTQKLDYEMEMGILTAKPVPFGTTLTADEASDHIFGFVLLNDWSARDIQMYESLPVGPFNGKAFATSISPWVIVPEALAPSATEPLGQQNDQVPTHIRHSSLSKTIYDVSFNVSLARSGKESAKVSTSNLKHSFFTPGQMIAHRASSGCGMRTGELLGSGTVSSPESQWPDPSTARNGCLFELTVDGTREVPDIGGTWLEDGDEVTFEGWAQGANGARIGFGQLTGKILPSAGTKKE</sequence>
<evidence type="ECO:0000256" key="7">
    <source>
        <dbReference type="ARBA" id="ARBA00022842"/>
    </source>
</evidence>
<keyword evidence="5 13" id="KW-0378">Hydrolase</keyword>
<dbReference type="eggNOG" id="KOG2843">
    <property type="taxonomic scope" value="Eukaryota"/>
</dbReference>
<evidence type="ECO:0000256" key="10">
    <source>
        <dbReference type="PIRSR" id="PIRSR605959-1"/>
    </source>
</evidence>
<evidence type="ECO:0000256" key="6">
    <source>
        <dbReference type="ARBA" id="ARBA00022837"/>
    </source>
</evidence>
<feature type="active site" description="Proton acceptor" evidence="10">
    <location>
        <position position="136"/>
    </location>
</feature>
<feature type="domain" description="Fumarylacetoacetase N-terminal" evidence="15">
    <location>
        <begin position="17"/>
        <end position="121"/>
    </location>
</feature>
<evidence type="ECO:0000256" key="2">
    <source>
        <dbReference type="ARBA" id="ARBA00010211"/>
    </source>
</evidence>
<evidence type="ECO:0000256" key="3">
    <source>
        <dbReference type="ARBA" id="ARBA00012094"/>
    </source>
</evidence>
<keyword evidence="4 12" id="KW-0479">Metal-binding</keyword>
<accession>R7Z520</accession>
<dbReference type="InterPro" id="IPR036663">
    <property type="entry name" value="Fumarylacetoacetase_C_sf"/>
</dbReference>
<dbReference type="GO" id="GO:0006559">
    <property type="term" value="P:L-phenylalanine catabolic process"/>
    <property type="evidence" value="ECO:0007669"/>
    <property type="project" value="UniProtKB-UniRule"/>
</dbReference>
<dbReference type="EMBL" id="JH767610">
    <property type="protein sequence ID" value="EON69290.1"/>
    <property type="molecule type" value="Genomic_DNA"/>
</dbReference>
<dbReference type="Pfam" id="PF09298">
    <property type="entry name" value="FAA_hydrolase_N"/>
    <property type="match status" value="1"/>
</dbReference>
<reference evidence="17" key="1">
    <citation type="submission" date="2012-06" db="EMBL/GenBank/DDBJ databases">
        <title>The genome sequence of Coniosporium apollinis CBS 100218.</title>
        <authorList>
            <consortium name="The Broad Institute Genome Sequencing Platform"/>
            <person name="Cuomo C."/>
            <person name="Gorbushina A."/>
            <person name="Noack S."/>
            <person name="Walker B."/>
            <person name="Young S.K."/>
            <person name="Zeng Q."/>
            <person name="Gargeya S."/>
            <person name="Fitzgerald M."/>
            <person name="Haas B."/>
            <person name="Abouelleil A."/>
            <person name="Alvarado L."/>
            <person name="Arachchi H.M."/>
            <person name="Berlin A.M."/>
            <person name="Chapman S.B."/>
            <person name="Goldberg J."/>
            <person name="Griggs A."/>
            <person name="Gujja S."/>
            <person name="Hansen M."/>
            <person name="Howarth C."/>
            <person name="Imamovic A."/>
            <person name="Larimer J."/>
            <person name="McCowan C."/>
            <person name="Montmayeur A."/>
            <person name="Murphy C."/>
            <person name="Neiman D."/>
            <person name="Pearson M."/>
            <person name="Priest M."/>
            <person name="Roberts A."/>
            <person name="Saif S."/>
            <person name="Shea T."/>
            <person name="Sisk P."/>
            <person name="Sykes S."/>
            <person name="Wortman J."/>
            <person name="Nusbaum C."/>
            <person name="Birren B."/>
        </authorList>
    </citation>
    <scope>NUCLEOTIDE SEQUENCE [LARGE SCALE GENOMIC DNA]</scope>
    <source>
        <strain evidence="17">CBS 100218</strain>
    </source>
</reference>
<evidence type="ECO:0000313" key="17">
    <source>
        <dbReference type="Proteomes" id="UP000016924"/>
    </source>
</evidence>
<dbReference type="UniPathway" id="UPA00139">
    <property type="reaction ID" value="UER00341"/>
</dbReference>
<dbReference type="PANTHER" id="PTHR43069:SF5">
    <property type="entry name" value="FUMARYLACETOACETASE"/>
    <property type="match status" value="1"/>
</dbReference>
<dbReference type="EC" id="3.7.1.2" evidence="3 13"/>
<dbReference type="GeneID" id="19905761"/>
<dbReference type="SUPFAM" id="SSF56529">
    <property type="entry name" value="FAH"/>
    <property type="match status" value="1"/>
</dbReference>
<dbReference type="HOGENOM" id="CLU_026207_2_0_1"/>
<dbReference type="InterPro" id="IPR011234">
    <property type="entry name" value="Fumarylacetoacetase-like_C"/>
</dbReference>
<evidence type="ECO:0000256" key="13">
    <source>
        <dbReference type="RuleBase" id="RU366008"/>
    </source>
</evidence>
<dbReference type="InterPro" id="IPR036462">
    <property type="entry name" value="Fumarylacetoacetase_N_sf"/>
</dbReference>
<keyword evidence="17" id="KW-1185">Reference proteome</keyword>
<keyword evidence="6 12" id="KW-0106">Calcium</keyword>
<evidence type="ECO:0000259" key="15">
    <source>
        <dbReference type="Pfam" id="PF09298"/>
    </source>
</evidence>
<feature type="binding site" evidence="11">
    <location>
        <position position="356"/>
    </location>
    <ligand>
        <name>substrate</name>
    </ligand>
</feature>
<comment type="cofactor">
    <cofactor evidence="13">
        <name>Mg(2+)</name>
        <dbReference type="ChEBI" id="CHEBI:18420"/>
    </cofactor>
    <cofactor evidence="13">
        <name>Ca(2+)</name>
        <dbReference type="ChEBI" id="CHEBI:29108"/>
    </cofactor>
</comment>
<feature type="binding site" evidence="12">
    <location>
        <position position="203"/>
    </location>
    <ligand>
        <name>Ca(2+)</name>
        <dbReference type="ChEBI" id="CHEBI:29108"/>
    </ligand>
</feature>
<keyword evidence="7 12" id="KW-0460">Magnesium</keyword>
<dbReference type="OMA" id="CIHELTA"/>
<dbReference type="InterPro" id="IPR015377">
    <property type="entry name" value="Fumarylacetoacetase_N"/>
</dbReference>
<dbReference type="SUPFAM" id="SSF63433">
    <property type="entry name" value="Fumarylacetoacetate hydrolase, FAH, N-terminal domain"/>
    <property type="match status" value="1"/>
</dbReference>
<dbReference type="GO" id="GO:0006572">
    <property type="term" value="P:L-tyrosine catabolic process"/>
    <property type="evidence" value="ECO:0007669"/>
    <property type="project" value="UniProtKB-UniRule"/>
</dbReference>
<dbReference type="InterPro" id="IPR005959">
    <property type="entry name" value="Fumarylacetoacetase"/>
</dbReference>
<dbReference type="Proteomes" id="UP000016924">
    <property type="component" value="Unassembled WGS sequence"/>
</dbReference>
<feature type="binding site" evidence="11">
    <location>
        <position position="244"/>
    </location>
    <ligand>
        <name>substrate</name>
    </ligand>
</feature>
<feature type="domain" description="Fumarylacetoacetase-like C-terminal" evidence="14">
    <location>
        <begin position="127"/>
        <end position="421"/>
    </location>
</feature>
<evidence type="ECO:0000256" key="11">
    <source>
        <dbReference type="PIRSR" id="PIRSR605959-2"/>
    </source>
</evidence>
<evidence type="ECO:0000256" key="12">
    <source>
        <dbReference type="PIRSR" id="PIRSR605959-3"/>
    </source>
</evidence>
<dbReference type="NCBIfam" id="TIGR01266">
    <property type="entry name" value="fum_ac_acetase"/>
    <property type="match status" value="1"/>
</dbReference>
<evidence type="ECO:0000256" key="4">
    <source>
        <dbReference type="ARBA" id="ARBA00022723"/>
    </source>
</evidence>
<dbReference type="Pfam" id="PF01557">
    <property type="entry name" value="FAA_hydrolase"/>
    <property type="match status" value="1"/>
</dbReference>
<dbReference type="GO" id="GO:1902000">
    <property type="term" value="P:homogentisate catabolic process"/>
    <property type="evidence" value="ECO:0007669"/>
    <property type="project" value="TreeGrafter"/>
</dbReference>
<evidence type="ECO:0000259" key="14">
    <source>
        <dbReference type="Pfam" id="PF01557"/>
    </source>
</evidence>
<proteinExistence type="inferred from homology"/>
<dbReference type="PANTHER" id="PTHR43069">
    <property type="entry name" value="FUMARYLACETOACETASE"/>
    <property type="match status" value="1"/>
</dbReference>
<comment type="similarity">
    <text evidence="2 13">Belongs to the FAH family.</text>
</comment>
<feature type="binding site" evidence="12">
    <location>
        <position position="261"/>
    </location>
    <ligand>
        <name>Mg(2+)</name>
        <dbReference type="ChEBI" id="CHEBI:18420"/>
    </ligand>
</feature>
<evidence type="ECO:0000313" key="16">
    <source>
        <dbReference type="EMBL" id="EON69290.1"/>
    </source>
</evidence>
<feature type="binding site" evidence="12">
    <location>
        <position position="129"/>
    </location>
    <ligand>
        <name>Ca(2+)</name>
        <dbReference type="ChEBI" id="CHEBI:29108"/>
    </ligand>
</feature>
<organism evidence="16 17">
    <name type="scientific">Coniosporium apollinis (strain CBS 100218)</name>
    <name type="common">Rock-inhabiting black yeast</name>
    <dbReference type="NCBI Taxonomy" id="1168221"/>
    <lineage>
        <taxon>Eukaryota</taxon>
        <taxon>Fungi</taxon>
        <taxon>Dikarya</taxon>
        <taxon>Ascomycota</taxon>
        <taxon>Pezizomycotina</taxon>
        <taxon>Dothideomycetes</taxon>
        <taxon>Dothideomycetes incertae sedis</taxon>
        <taxon>Coniosporium</taxon>
    </lineage>
</organism>
<keyword evidence="9 13" id="KW-0585">Phenylalanine catabolism</keyword>
<comment type="pathway">
    <text evidence="1 13">Amino-acid degradation; L-phenylalanine degradation; acetoacetate and fumarate from L-phenylalanine: step 6/6.</text>
</comment>
<dbReference type="Gene3D" id="2.30.30.230">
    <property type="entry name" value="Fumarylacetoacetase, N-terminal domain"/>
    <property type="match status" value="1"/>
</dbReference>
<feature type="binding site" evidence="12">
    <location>
        <position position="205"/>
    </location>
    <ligand>
        <name>Ca(2+)</name>
        <dbReference type="ChEBI" id="CHEBI:29108"/>
    </ligand>
</feature>
<feature type="binding site" evidence="12">
    <location>
        <position position="257"/>
    </location>
    <ligand>
        <name>Mg(2+)</name>
        <dbReference type="ChEBI" id="CHEBI:18420"/>
    </ligand>
</feature>
<dbReference type="AlphaFoldDB" id="R7Z520"/>
<gene>
    <name evidence="16" type="ORF">W97_08450</name>
</gene>
<evidence type="ECO:0000256" key="8">
    <source>
        <dbReference type="ARBA" id="ARBA00022878"/>
    </source>
</evidence>
<feature type="binding site" evidence="12">
    <location>
        <position position="237"/>
    </location>
    <ligand>
        <name>Ca(2+)</name>
        <dbReference type="ChEBI" id="CHEBI:29108"/>
    </ligand>
</feature>
<evidence type="ECO:0000256" key="5">
    <source>
        <dbReference type="ARBA" id="ARBA00022801"/>
    </source>
</evidence>
<dbReference type="GO" id="GO:0004334">
    <property type="term" value="F:fumarylacetoacetase activity"/>
    <property type="evidence" value="ECO:0007669"/>
    <property type="project" value="UniProtKB-UniRule"/>
</dbReference>
<protein>
    <recommendedName>
        <fullName evidence="3 13">Fumarylacetoacetase</fullName>
        <ecNumber evidence="3 13">3.7.1.2</ecNumber>
    </recommendedName>
    <alternativeName>
        <fullName evidence="13">Fumarylacetoacetate hydrolase</fullName>
    </alternativeName>
</protein>
<evidence type="ECO:0000256" key="1">
    <source>
        <dbReference type="ARBA" id="ARBA00004782"/>
    </source>
</evidence>
<evidence type="ECO:0000256" key="9">
    <source>
        <dbReference type="ARBA" id="ARBA00023232"/>
    </source>
</evidence>
<dbReference type="RefSeq" id="XP_007784607.1">
    <property type="nucleotide sequence ID" value="XM_007786417.1"/>
</dbReference>